<proteinExistence type="predicted"/>
<reference evidence="5 6" key="1">
    <citation type="submission" date="2022-10" db="EMBL/GenBank/DDBJ databases">
        <title>Defluviimonas sp. nov., isolated from ocean surface sediments.</title>
        <authorList>
            <person name="He W."/>
            <person name="Wang L."/>
            <person name="Zhang D.-F."/>
        </authorList>
    </citation>
    <scope>NUCLEOTIDE SEQUENCE [LARGE SCALE GENOMIC DNA]</scope>
    <source>
        <strain evidence="5 6">WL0024</strain>
    </source>
</reference>
<accession>A0ABT2X1U1</accession>
<dbReference type="InterPro" id="IPR029063">
    <property type="entry name" value="SAM-dependent_MTases_sf"/>
</dbReference>
<dbReference type="GO" id="GO:0008168">
    <property type="term" value="F:methyltransferase activity"/>
    <property type="evidence" value="ECO:0007669"/>
    <property type="project" value="UniProtKB-KW"/>
</dbReference>
<evidence type="ECO:0000256" key="1">
    <source>
        <dbReference type="ARBA" id="ARBA00022603"/>
    </source>
</evidence>
<evidence type="ECO:0000256" key="3">
    <source>
        <dbReference type="ARBA" id="ARBA00022691"/>
    </source>
</evidence>
<dbReference type="InterPro" id="IPR050447">
    <property type="entry name" value="Erg6_SMT_methyltransf"/>
</dbReference>
<organism evidence="5 6">
    <name type="scientific">Albidovulum salinarum</name>
    <dbReference type="NCBI Taxonomy" id="2984153"/>
    <lineage>
        <taxon>Bacteria</taxon>
        <taxon>Pseudomonadati</taxon>
        <taxon>Pseudomonadota</taxon>
        <taxon>Alphaproteobacteria</taxon>
        <taxon>Rhodobacterales</taxon>
        <taxon>Paracoccaceae</taxon>
        <taxon>Albidovulum</taxon>
    </lineage>
</organism>
<dbReference type="EMBL" id="JAOVQO010000002">
    <property type="protein sequence ID" value="MCU9846982.1"/>
    <property type="molecule type" value="Genomic_DNA"/>
</dbReference>
<keyword evidence="3" id="KW-0949">S-adenosyl-L-methionine</keyword>
<dbReference type="PROSITE" id="PS01184">
    <property type="entry name" value="UBIE_2"/>
    <property type="match status" value="1"/>
</dbReference>
<dbReference type="RefSeq" id="WP_263333114.1">
    <property type="nucleotide sequence ID" value="NZ_JAOVQO010000002.1"/>
</dbReference>
<dbReference type="PANTHER" id="PTHR44068">
    <property type="entry name" value="ZGC:194242"/>
    <property type="match status" value="1"/>
</dbReference>
<dbReference type="GO" id="GO:0032259">
    <property type="term" value="P:methylation"/>
    <property type="evidence" value="ECO:0007669"/>
    <property type="project" value="UniProtKB-KW"/>
</dbReference>
<dbReference type="Proteomes" id="UP001209535">
    <property type="component" value="Unassembled WGS sequence"/>
</dbReference>
<dbReference type="Gene3D" id="3.40.50.150">
    <property type="entry name" value="Vaccinia Virus protein VP39"/>
    <property type="match status" value="1"/>
</dbReference>
<name>A0ABT2X1U1_9RHOB</name>
<feature type="domain" description="Methyltransferase type 11" evidence="4">
    <location>
        <begin position="81"/>
        <end position="176"/>
    </location>
</feature>
<evidence type="ECO:0000313" key="6">
    <source>
        <dbReference type="Proteomes" id="UP001209535"/>
    </source>
</evidence>
<dbReference type="InterPro" id="IPR023576">
    <property type="entry name" value="UbiE/COQ5_MeTrFase_CS"/>
</dbReference>
<dbReference type="CDD" id="cd02440">
    <property type="entry name" value="AdoMet_MTases"/>
    <property type="match status" value="1"/>
</dbReference>
<evidence type="ECO:0000259" key="4">
    <source>
        <dbReference type="Pfam" id="PF08241"/>
    </source>
</evidence>
<dbReference type="PANTHER" id="PTHR44068:SF11">
    <property type="entry name" value="GERANYL DIPHOSPHATE 2-C-METHYLTRANSFERASE"/>
    <property type="match status" value="1"/>
</dbReference>
<dbReference type="SUPFAM" id="SSF53335">
    <property type="entry name" value="S-adenosyl-L-methionine-dependent methyltransferases"/>
    <property type="match status" value="1"/>
</dbReference>
<comment type="caution">
    <text evidence="5">The sequence shown here is derived from an EMBL/GenBank/DDBJ whole genome shotgun (WGS) entry which is preliminary data.</text>
</comment>
<keyword evidence="6" id="KW-1185">Reference proteome</keyword>
<evidence type="ECO:0000313" key="5">
    <source>
        <dbReference type="EMBL" id="MCU9846982.1"/>
    </source>
</evidence>
<sequence length="274" mass="30817">MAVTRPSEFRYFFGRRAKLLYECLGWHLRNATDLRFMNYGFAFDPDAPAPRLEREDEAERFCAQLYHVVATQIDLSGKRVLDIGSGRGGGSAYVHRYLRTGQMIGCDLAERAVEFCRRVYDGIDGLLFQHGDAMDMPFGDGEFDAVLSVESAHCYPDRQAFFREAHRVLRPGGSLLYADFTPARVAPGAALIETRSGLAAAGFAEVRIADITPNIVRGLENDAGRRTVEIDRRFPPGTRRAVRLWAGTPGSWIFRDFQEGRREYLMCHATRPVG</sequence>
<dbReference type="Pfam" id="PF08241">
    <property type="entry name" value="Methyltransf_11"/>
    <property type="match status" value="1"/>
</dbReference>
<evidence type="ECO:0000256" key="2">
    <source>
        <dbReference type="ARBA" id="ARBA00022679"/>
    </source>
</evidence>
<protein>
    <submittedName>
        <fullName evidence="5">Methyltransferase domain-containing protein</fullName>
    </submittedName>
</protein>
<keyword evidence="2" id="KW-0808">Transferase</keyword>
<dbReference type="InterPro" id="IPR013216">
    <property type="entry name" value="Methyltransf_11"/>
</dbReference>
<keyword evidence="1 5" id="KW-0489">Methyltransferase</keyword>
<gene>
    <name evidence="5" type="ORF">OEZ60_03105</name>
</gene>